<protein>
    <submittedName>
        <fullName evidence="7">Stage V sporulation protein B</fullName>
    </submittedName>
</protein>
<dbReference type="GO" id="GO:0015297">
    <property type="term" value="F:antiporter activity"/>
    <property type="evidence" value="ECO:0007669"/>
    <property type="project" value="InterPro"/>
</dbReference>
<sequence length="449" mass="50187">MKNLTFLRGTILLTTSDIVNRTLGLFFQSMMIRHAGAESLGLLQMSLPLLSLLATCISAGFPTAISKLIAEAHVTIDRARIQRILLVSFFSSTFFAICTVFAVYVMRDWLLPMFFHDQRAIRPFLVMLPVLLLTGWTAILRGYFYGSQLFRPPAIASVLEQIARILFTFFCFHVDKPNHVITGAIEGALSLVISELAGCIYLAYSFSKSMLWKTKGNKRLMTFRWLQTFIQLSELSLPMTGNSVASVLMYTFEASLIPDSLQNAGCMPSQATALFGLYTGVVIPVFFFATVFSDSLGMTLIASVTEMLASGQHLLVKRHLWRIIRIVAAFSLAYSSCLMLFATPLTRILYDTPEAGILLMHIAPFLFFVCMQWPLASVLQGLQRSGLVLVHSIIGDFVRLILIILWGSRPSLGIYGVLWAFNVANVLITCLHASAVRRLIMIRYDSKRM</sequence>
<name>A0AAV4LBD3_9BACL</name>
<organism evidence="7 8">
    <name type="scientific">Collibacillus ludicampi</name>
    <dbReference type="NCBI Taxonomy" id="2771369"/>
    <lineage>
        <taxon>Bacteria</taxon>
        <taxon>Bacillati</taxon>
        <taxon>Bacillota</taxon>
        <taxon>Bacilli</taxon>
        <taxon>Bacillales</taxon>
        <taxon>Alicyclobacillaceae</taxon>
        <taxon>Collibacillus</taxon>
    </lineage>
</organism>
<dbReference type="Proteomes" id="UP001057291">
    <property type="component" value="Unassembled WGS sequence"/>
</dbReference>
<dbReference type="Pfam" id="PF01943">
    <property type="entry name" value="Polysacc_synt"/>
    <property type="match status" value="1"/>
</dbReference>
<feature type="transmembrane region" description="Helical" evidence="6">
    <location>
        <begin position="124"/>
        <end position="144"/>
    </location>
</feature>
<gene>
    <name evidence="7" type="ORF">DNHGIG_06470</name>
</gene>
<evidence type="ECO:0000313" key="8">
    <source>
        <dbReference type="Proteomes" id="UP001057291"/>
    </source>
</evidence>
<dbReference type="EMBL" id="BOQE01000001">
    <property type="protein sequence ID" value="GIM45098.1"/>
    <property type="molecule type" value="Genomic_DNA"/>
</dbReference>
<comment type="subcellular location">
    <subcellularLocation>
        <location evidence="1">Cell membrane</location>
        <topology evidence="1">Multi-pass membrane protein</topology>
    </subcellularLocation>
</comment>
<dbReference type="PANTHER" id="PTHR30250:SF24">
    <property type="entry name" value="STAGE V SPORULATION PROTEIN B"/>
    <property type="match status" value="1"/>
</dbReference>
<feature type="transmembrane region" description="Helical" evidence="6">
    <location>
        <begin position="355"/>
        <end position="375"/>
    </location>
</feature>
<feature type="transmembrane region" description="Helical" evidence="6">
    <location>
        <begin position="412"/>
        <end position="440"/>
    </location>
</feature>
<dbReference type="InterPro" id="IPR024923">
    <property type="entry name" value="PG_synth_SpoVB"/>
</dbReference>
<keyword evidence="2" id="KW-1003">Cell membrane</keyword>
<dbReference type="GO" id="GO:0042910">
    <property type="term" value="F:xenobiotic transmembrane transporter activity"/>
    <property type="evidence" value="ECO:0007669"/>
    <property type="project" value="InterPro"/>
</dbReference>
<evidence type="ECO:0000256" key="4">
    <source>
        <dbReference type="ARBA" id="ARBA00022989"/>
    </source>
</evidence>
<dbReference type="PIRSF" id="PIRSF038958">
    <property type="entry name" value="PG_synth_SpoVB"/>
    <property type="match status" value="1"/>
</dbReference>
<evidence type="ECO:0000256" key="1">
    <source>
        <dbReference type="ARBA" id="ARBA00004651"/>
    </source>
</evidence>
<evidence type="ECO:0000313" key="7">
    <source>
        <dbReference type="EMBL" id="GIM45098.1"/>
    </source>
</evidence>
<keyword evidence="4 6" id="KW-1133">Transmembrane helix</keyword>
<feature type="transmembrane region" description="Helical" evidence="6">
    <location>
        <begin position="272"/>
        <end position="302"/>
    </location>
</feature>
<comment type="caution">
    <text evidence="7">The sequence shown here is derived from an EMBL/GenBank/DDBJ whole genome shotgun (WGS) entry which is preliminary data.</text>
</comment>
<proteinExistence type="predicted"/>
<dbReference type="RefSeq" id="WP_282198330.1">
    <property type="nucleotide sequence ID" value="NZ_BOQE01000001.1"/>
</dbReference>
<evidence type="ECO:0000256" key="3">
    <source>
        <dbReference type="ARBA" id="ARBA00022692"/>
    </source>
</evidence>
<dbReference type="GO" id="GO:0005886">
    <property type="term" value="C:plasma membrane"/>
    <property type="evidence" value="ECO:0007669"/>
    <property type="project" value="UniProtKB-SubCell"/>
</dbReference>
<feature type="transmembrane region" description="Helical" evidence="6">
    <location>
        <begin position="387"/>
        <end position="406"/>
    </location>
</feature>
<evidence type="ECO:0000256" key="6">
    <source>
        <dbReference type="SAM" id="Phobius"/>
    </source>
</evidence>
<dbReference type="CDD" id="cd13124">
    <property type="entry name" value="MATE_SpoVB_like"/>
    <property type="match status" value="1"/>
</dbReference>
<dbReference type="AlphaFoldDB" id="A0AAV4LBD3"/>
<dbReference type="InterPro" id="IPR050833">
    <property type="entry name" value="Poly_Biosynth_Transport"/>
</dbReference>
<feature type="transmembrane region" description="Helical" evidence="6">
    <location>
        <begin position="181"/>
        <end position="204"/>
    </location>
</feature>
<keyword evidence="8" id="KW-1185">Reference proteome</keyword>
<dbReference type="Pfam" id="PF01554">
    <property type="entry name" value="MatE"/>
    <property type="match status" value="1"/>
</dbReference>
<feature type="transmembrane region" description="Helical" evidence="6">
    <location>
        <begin position="84"/>
        <end position="104"/>
    </location>
</feature>
<reference evidence="7" key="1">
    <citation type="journal article" date="2023" name="Int. J. Syst. Evol. Microbiol.">
        <title>Collibacillus ludicampi gen. nov., sp. nov., a new soil bacterium of the family Alicyclobacillaceae.</title>
        <authorList>
            <person name="Jojima T."/>
            <person name="Ioku Y."/>
            <person name="Fukuta Y."/>
            <person name="Shirasaka N."/>
            <person name="Matsumura Y."/>
            <person name="Mori M."/>
        </authorList>
    </citation>
    <scope>NUCLEOTIDE SEQUENCE</scope>
    <source>
        <strain evidence="7">TP075</strain>
    </source>
</reference>
<dbReference type="InterPro" id="IPR002528">
    <property type="entry name" value="MATE_fam"/>
</dbReference>
<dbReference type="PANTHER" id="PTHR30250">
    <property type="entry name" value="PST FAMILY PREDICTED COLANIC ACID TRANSPORTER"/>
    <property type="match status" value="1"/>
</dbReference>
<accession>A0AAV4LBD3</accession>
<feature type="transmembrane region" description="Helical" evidence="6">
    <location>
        <begin position="323"/>
        <end position="343"/>
    </location>
</feature>
<dbReference type="InterPro" id="IPR002797">
    <property type="entry name" value="Polysacc_synth"/>
</dbReference>
<keyword evidence="3 6" id="KW-0812">Transmembrane</keyword>
<evidence type="ECO:0000256" key="5">
    <source>
        <dbReference type="ARBA" id="ARBA00023136"/>
    </source>
</evidence>
<keyword evidence="5 6" id="KW-0472">Membrane</keyword>
<evidence type="ECO:0000256" key="2">
    <source>
        <dbReference type="ARBA" id="ARBA00022475"/>
    </source>
</evidence>
<feature type="transmembrane region" description="Helical" evidence="6">
    <location>
        <begin position="156"/>
        <end position="175"/>
    </location>
</feature>